<dbReference type="HAMAP" id="MF_00214">
    <property type="entry name" value="AroD"/>
    <property type="match status" value="1"/>
</dbReference>
<evidence type="ECO:0000256" key="1">
    <source>
        <dbReference type="ARBA" id="ARBA00001864"/>
    </source>
</evidence>
<evidence type="ECO:0000256" key="4">
    <source>
        <dbReference type="HAMAP-Rule" id="MF_00214"/>
    </source>
</evidence>
<dbReference type="UniPathway" id="UPA00053">
    <property type="reaction ID" value="UER00086"/>
</dbReference>
<dbReference type="InterPro" id="IPR050146">
    <property type="entry name" value="Type-I_3-dehydroquinase"/>
</dbReference>
<keyword evidence="3 4" id="KW-0704">Schiff base</keyword>
<dbReference type="CDD" id="cd00502">
    <property type="entry name" value="DHQase_I"/>
    <property type="match status" value="1"/>
</dbReference>
<comment type="subunit">
    <text evidence="4">Homodimer.</text>
</comment>
<dbReference type="Pfam" id="PF01487">
    <property type="entry name" value="DHquinase_I"/>
    <property type="match status" value="1"/>
</dbReference>
<feature type="binding site" evidence="4">
    <location>
        <position position="25"/>
    </location>
    <ligand>
        <name>3-dehydroquinate</name>
        <dbReference type="ChEBI" id="CHEBI:32364"/>
    </ligand>
</feature>
<evidence type="ECO:0000256" key="2">
    <source>
        <dbReference type="ARBA" id="ARBA00023239"/>
    </source>
</evidence>
<feature type="binding site" evidence="4">
    <location>
        <position position="225"/>
    </location>
    <ligand>
        <name>3-dehydroquinate</name>
        <dbReference type="ChEBI" id="CHEBI:32364"/>
    </ligand>
</feature>
<dbReference type="GO" id="GO:0008652">
    <property type="term" value="P:amino acid biosynthetic process"/>
    <property type="evidence" value="ECO:0007669"/>
    <property type="project" value="UniProtKB-KW"/>
</dbReference>
<sequence length="243" mass="26942">MRPTASKPVSTGDIEIGEKPVICASIGEKTVEKQISLYRAVEADLVELRIDKLSRDSYGKLSRALSSDVNEKPLIITNRREKEGGEYDGPEKNRVEDLLSMMRFADIVDIELQTPQQQREKIIDKANEKGTPVIVSHHNHQQTTDKSEIKMKIEECMELGDIAKVAYMAKTPLDVLSLMEATYTTKKEIGKPVCSIAMGETGKHSRVIGPAYGSDIIYAPVGAETAPGQISLDKIKVLLRELF</sequence>
<feature type="binding site" evidence="4">
    <location>
        <begin position="47"/>
        <end position="49"/>
    </location>
    <ligand>
        <name>3-dehydroquinate</name>
        <dbReference type="ChEBI" id="CHEBI:32364"/>
    </ligand>
</feature>
<dbReference type="NCBIfam" id="TIGR01093">
    <property type="entry name" value="aroD"/>
    <property type="match status" value="1"/>
</dbReference>
<evidence type="ECO:0000313" key="5">
    <source>
        <dbReference type="EMBL" id="OUJ18335.1"/>
    </source>
</evidence>
<dbReference type="Gene3D" id="3.20.20.70">
    <property type="entry name" value="Aldolase class I"/>
    <property type="match status" value="1"/>
</dbReference>
<protein>
    <recommendedName>
        <fullName evidence="4">3-dehydroquinate dehydratase</fullName>
        <shortName evidence="4">3-dehydroquinase</shortName>
        <ecNumber evidence="4">4.2.1.10</ecNumber>
    </recommendedName>
    <alternativeName>
        <fullName evidence="4">Type I DHQase</fullName>
    </alternativeName>
    <alternativeName>
        <fullName evidence="4">Type I dehydroquinase</fullName>
        <shortName evidence="4">DHQ1</shortName>
    </alternativeName>
</protein>
<name>A0A1Y3GFV2_9EURY</name>
<reference evidence="5 6" key="1">
    <citation type="submission" date="2016-12" db="EMBL/GenBank/DDBJ databases">
        <title>Discovery of methanogenic haloarchaea.</title>
        <authorList>
            <person name="Sorokin D.Y."/>
            <person name="Makarova K.S."/>
            <person name="Abbas B."/>
            <person name="Ferrer M."/>
            <person name="Golyshin P.N."/>
        </authorList>
    </citation>
    <scope>NUCLEOTIDE SEQUENCE [LARGE SCALE GENOMIC DNA]</scope>
    <source>
        <strain evidence="5">AMET1</strain>
    </source>
</reference>
<dbReference type="EMBL" id="MRZU01000004">
    <property type="protein sequence ID" value="OUJ18335.1"/>
    <property type="molecule type" value="Genomic_DNA"/>
</dbReference>
<evidence type="ECO:0000313" key="6">
    <source>
        <dbReference type="Proteomes" id="UP000195137"/>
    </source>
</evidence>
<dbReference type="EC" id="4.2.1.10" evidence="4"/>
<dbReference type="InterPro" id="IPR013785">
    <property type="entry name" value="Aldolase_TIM"/>
</dbReference>
<keyword evidence="4" id="KW-0057">Aromatic amino acid biosynthesis</keyword>
<dbReference type="FunFam" id="3.20.20.70:FF:000047">
    <property type="entry name" value="3-dehydroquinate dehydratase"/>
    <property type="match status" value="1"/>
</dbReference>
<keyword evidence="6" id="KW-1185">Reference proteome</keyword>
<dbReference type="RefSeq" id="WP_086637620.1">
    <property type="nucleotide sequence ID" value="NZ_MRZU01000004.1"/>
</dbReference>
<dbReference type="SUPFAM" id="SSF51569">
    <property type="entry name" value="Aldolase"/>
    <property type="match status" value="1"/>
</dbReference>
<comment type="caution">
    <text evidence="5">The sequence shown here is derived from an EMBL/GenBank/DDBJ whole genome shotgun (WGS) entry which is preliminary data.</text>
</comment>
<keyword evidence="2 4" id="KW-0456">Lyase</keyword>
<accession>A0A1Y3GFV2</accession>
<keyword evidence="4" id="KW-0028">Amino-acid biosynthesis</keyword>
<comment type="pathway">
    <text evidence="4">Metabolic intermediate biosynthesis; chorismate biosynthesis; chorismate from D-erythrose 4-phosphate and phosphoenolpyruvate: step 3/7.</text>
</comment>
<dbReference type="AlphaFoldDB" id="A0A1Y3GFV2"/>
<dbReference type="PROSITE" id="PS01028">
    <property type="entry name" value="DEHYDROQUINASE_I"/>
    <property type="match status" value="1"/>
</dbReference>
<proteinExistence type="inferred from homology"/>
<dbReference type="GO" id="GO:0046279">
    <property type="term" value="P:3,4-dihydroxybenzoate biosynthetic process"/>
    <property type="evidence" value="ECO:0007669"/>
    <property type="project" value="TreeGrafter"/>
</dbReference>
<dbReference type="PANTHER" id="PTHR43699:SF1">
    <property type="entry name" value="3-DEHYDROQUINATE DEHYDRATASE"/>
    <property type="match status" value="1"/>
</dbReference>
<comment type="similarity">
    <text evidence="4">Belongs to the type-I 3-dehydroquinase family.</text>
</comment>
<gene>
    <name evidence="4" type="primary">aroD</name>
    <name evidence="5" type="ORF">AMET1_1247</name>
</gene>
<comment type="catalytic activity">
    <reaction evidence="1 4">
        <text>3-dehydroquinate = 3-dehydroshikimate + H2O</text>
        <dbReference type="Rhea" id="RHEA:21096"/>
        <dbReference type="ChEBI" id="CHEBI:15377"/>
        <dbReference type="ChEBI" id="CHEBI:16630"/>
        <dbReference type="ChEBI" id="CHEBI:32364"/>
        <dbReference type="EC" id="4.2.1.10"/>
    </reaction>
</comment>
<feature type="binding site" evidence="4">
    <location>
        <position position="229"/>
    </location>
    <ligand>
        <name>3-dehydroquinate</name>
        <dbReference type="ChEBI" id="CHEBI:32364"/>
    </ligand>
</feature>
<organism evidence="5 6">
    <name type="scientific">Methanonatronarchaeum thermophilum</name>
    <dbReference type="NCBI Taxonomy" id="1927129"/>
    <lineage>
        <taxon>Archaea</taxon>
        <taxon>Methanobacteriati</taxon>
        <taxon>Methanobacteriota</taxon>
        <taxon>Methanonatronarchaeia</taxon>
        <taxon>Methanonatronarchaeales</taxon>
        <taxon>Methanonatronarchaeaceae</taxon>
        <taxon>Methanonatronarchaeum</taxon>
    </lineage>
</organism>
<feature type="binding site" evidence="4">
    <location>
        <position position="79"/>
    </location>
    <ligand>
        <name>3-dehydroquinate</name>
        <dbReference type="ChEBI" id="CHEBI:32364"/>
    </ligand>
</feature>
<dbReference type="OrthoDB" id="34329at2157"/>
<evidence type="ECO:0000256" key="3">
    <source>
        <dbReference type="ARBA" id="ARBA00023270"/>
    </source>
</evidence>
<feature type="active site" description="Proton donor/acceptor" evidence="4">
    <location>
        <position position="138"/>
    </location>
</feature>
<feature type="binding site" evidence="4">
    <location>
        <position position="206"/>
    </location>
    <ligand>
        <name>3-dehydroquinate</name>
        <dbReference type="ChEBI" id="CHEBI:32364"/>
    </ligand>
</feature>
<dbReference type="GO" id="GO:0009073">
    <property type="term" value="P:aromatic amino acid family biosynthetic process"/>
    <property type="evidence" value="ECO:0007669"/>
    <property type="project" value="UniProtKB-KW"/>
</dbReference>
<feature type="active site" description="Schiff-base intermediate with substrate" evidence="4">
    <location>
        <position position="164"/>
    </location>
</feature>
<comment type="function">
    <text evidence="4">Involved in the third step of the chorismate pathway, which leads to the biosynthesis of aromatic amino acids. Catalyzes the cis-dehydration of 3-dehydroquinate (DHQ) and introduces the first double bond of the aromatic ring to yield 3-dehydroshikimate.</text>
</comment>
<dbReference type="InterPro" id="IPR018508">
    <property type="entry name" value="3-dehydroquinate_DH_AS"/>
</dbReference>
<dbReference type="PANTHER" id="PTHR43699">
    <property type="entry name" value="3-DEHYDROQUINATE DEHYDRATASE"/>
    <property type="match status" value="1"/>
</dbReference>
<dbReference type="GO" id="GO:0009423">
    <property type="term" value="P:chorismate biosynthetic process"/>
    <property type="evidence" value="ECO:0007669"/>
    <property type="project" value="UniProtKB-UniRule"/>
</dbReference>
<dbReference type="GO" id="GO:0003855">
    <property type="term" value="F:3-dehydroquinate dehydratase activity"/>
    <property type="evidence" value="ECO:0007669"/>
    <property type="project" value="UniProtKB-UniRule"/>
</dbReference>
<dbReference type="Proteomes" id="UP000195137">
    <property type="component" value="Unassembled WGS sequence"/>
</dbReference>
<dbReference type="InterPro" id="IPR001381">
    <property type="entry name" value="DHquinase_I"/>
</dbReference>